<sequence>MKFGFLSGADRFDRGNSLYQNDGEKNQQPQSHANTRNNIPDHHGDAGSSSLLNDNSSPHTLIPLEGCCRSEASQLLNDRWAAIMHSYNDTSIDLSGDLEMEEKRSGMSCVVTPLSIDVYDIDLIVVGYADIVKVVNKATTRTNFCLLSSGFFFATLLLERPVMYSGSSPPAWGQFKLPHQIMSPVNSVGAPNPQMDFLSELHRAVQDAKASYEN</sequence>
<feature type="region of interest" description="Disordered" evidence="1">
    <location>
        <begin position="14"/>
        <end position="52"/>
    </location>
</feature>
<evidence type="ECO:0000313" key="3">
    <source>
        <dbReference type="Proteomes" id="UP000886885"/>
    </source>
</evidence>
<gene>
    <name evidence="2" type="ORF">POTOM_047273</name>
</gene>
<protein>
    <submittedName>
        <fullName evidence="2">Uncharacterized protein</fullName>
    </submittedName>
</protein>
<feature type="compositionally biased region" description="Polar residues" evidence="1">
    <location>
        <begin position="26"/>
        <end position="38"/>
    </location>
</feature>
<dbReference type="Proteomes" id="UP000886885">
    <property type="component" value="Chromosome 14A"/>
</dbReference>
<reference evidence="2" key="1">
    <citation type="journal article" date="2020" name="bioRxiv">
        <title>Hybrid origin of Populus tomentosa Carr. identified through genome sequencing and phylogenomic analysis.</title>
        <authorList>
            <person name="An X."/>
            <person name="Gao K."/>
            <person name="Chen Z."/>
            <person name="Li J."/>
            <person name="Yang X."/>
            <person name="Yang X."/>
            <person name="Zhou J."/>
            <person name="Guo T."/>
            <person name="Zhao T."/>
            <person name="Huang S."/>
            <person name="Miao D."/>
            <person name="Khan W.U."/>
            <person name="Rao P."/>
            <person name="Ye M."/>
            <person name="Lei B."/>
            <person name="Liao W."/>
            <person name="Wang J."/>
            <person name="Ji L."/>
            <person name="Li Y."/>
            <person name="Guo B."/>
            <person name="Mustafa N.S."/>
            <person name="Li S."/>
            <person name="Yun Q."/>
            <person name="Keller S.R."/>
            <person name="Mao J."/>
            <person name="Zhang R."/>
            <person name="Strauss S.H."/>
        </authorList>
    </citation>
    <scope>NUCLEOTIDE SEQUENCE</scope>
    <source>
        <strain evidence="2">GM15</strain>
        <tissue evidence="2">Leaf</tissue>
    </source>
</reference>
<dbReference type="EMBL" id="JAAWWB010000027">
    <property type="protein sequence ID" value="KAG6750185.1"/>
    <property type="molecule type" value="Genomic_DNA"/>
</dbReference>
<name>A0A8X8CDA2_POPTO</name>
<keyword evidence="3" id="KW-1185">Reference proteome</keyword>
<organism evidence="2 3">
    <name type="scientific">Populus tomentosa</name>
    <name type="common">Chinese white poplar</name>
    <dbReference type="NCBI Taxonomy" id="118781"/>
    <lineage>
        <taxon>Eukaryota</taxon>
        <taxon>Viridiplantae</taxon>
        <taxon>Streptophyta</taxon>
        <taxon>Embryophyta</taxon>
        <taxon>Tracheophyta</taxon>
        <taxon>Spermatophyta</taxon>
        <taxon>Magnoliopsida</taxon>
        <taxon>eudicotyledons</taxon>
        <taxon>Gunneridae</taxon>
        <taxon>Pentapetalae</taxon>
        <taxon>rosids</taxon>
        <taxon>fabids</taxon>
        <taxon>Malpighiales</taxon>
        <taxon>Salicaceae</taxon>
        <taxon>Saliceae</taxon>
        <taxon>Populus</taxon>
    </lineage>
</organism>
<accession>A0A8X8CDA2</accession>
<evidence type="ECO:0000256" key="1">
    <source>
        <dbReference type="SAM" id="MobiDB-lite"/>
    </source>
</evidence>
<proteinExistence type="predicted"/>
<comment type="caution">
    <text evidence="2">The sequence shown here is derived from an EMBL/GenBank/DDBJ whole genome shotgun (WGS) entry which is preliminary data.</text>
</comment>
<dbReference type="OrthoDB" id="1869053at2759"/>
<dbReference type="PANTHER" id="PTHR36032">
    <property type="entry name" value="PHOSPHOPANTOTHENATE--CYSTEINE LIGASE 2"/>
    <property type="match status" value="1"/>
</dbReference>
<evidence type="ECO:0000313" key="2">
    <source>
        <dbReference type="EMBL" id="KAG6750185.1"/>
    </source>
</evidence>
<dbReference type="PANTHER" id="PTHR36032:SF1">
    <property type="entry name" value="PHOSPHOPANTOTHENATE--CYSTEINE LIGASE 2"/>
    <property type="match status" value="1"/>
</dbReference>
<dbReference type="AlphaFoldDB" id="A0A8X8CDA2"/>